<dbReference type="InterPro" id="IPR000537">
    <property type="entry name" value="UbiA_prenyltransferase"/>
</dbReference>
<dbReference type="Gene3D" id="1.10.357.140">
    <property type="entry name" value="UbiA prenyltransferase"/>
    <property type="match status" value="1"/>
</dbReference>
<dbReference type="STRING" id="188937.MA_0790"/>
<dbReference type="KEGG" id="mac:MA_0790"/>
<accession>Q8TSK6</accession>
<feature type="transmembrane region" description="Helical" evidence="10">
    <location>
        <begin position="261"/>
        <end position="281"/>
    </location>
</feature>
<comment type="pathway">
    <text evidence="3">Quinol/quinone metabolism; menaquinone biosynthesis.</text>
</comment>
<evidence type="ECO:0000256" key="7">
    <source>
        <dbReference type="ARBA" id="ARBA00022692"/>
    </source>
</evidence>
<keyword evidence="12" id="KW-1185">Reference proteome</keyword>
<evidence type="ECO:0000313" key="12">
    <source>
        <dbReference type="Proteomes" id="UP000002487"/>
    </source>
</evidence>
<keyword evidence="5" id="KW-0474">Menaquinone biosynthesis</keyword>
<evidence type="ECO:0000256" key="9">
    <source>
        <dbReference type="ARBA" id="ARBA00023136"/>
    </source>
</evidence>
<keyword evidence="6" id="KW-0808">Transferase</keyword>
<dbReference type="NCBIfam" id="NF009511">
    <property type="entry name" value="PRK12871.1"/>
    <property type="match status" value="1"/>
</dbReference>
<dbReference type="GO" id="GO:0004659">
    <property type="term" value="F:prenyltransferase activity"/>
    <property type="evidence" value="ECO:0007669"/>
    <property type="project" value="InterPro"/>
</dbReference>
<evidence type="ECO:0000256" key="1">
    <source>
        <dbReference type="ARBA" id="ARBA00001946"/>
    </source>
</evidence>
<dbReference type="EMBL" id="AE010299">
    <property type="protein sequence ID" value="AAM04229.1"/>
    <property type="molecule type" value="Genomic_DNA"/>
</dbReference>
<feature type="transmembrane region" description="Helical" evidence="10">
    <location>
        <begin position="55"/>
        <end position="76"/>
    </location>
</feature>
<dbReference type="PANTHER" id="PTHR11048">
    <property type="entry name" value="PRENYLTRANSFERASES"/>
    <property type="match status" value="1"/>
</dbReference>
<comment type="subcellular location">
    <subcellularLocation>
        <location evidence="2">Cell membrane</location>
        <topology evidence="2">Multi-pass membrane protein</topology>
    </subcellularLocation>
</comment>
<evidence type="ECO:0000256" key="8">
    <source>
        <dbReference type="ARBA" id="ARBA00022989"/>
    </source>
</evidence>
<evidence type="ECO:0000256" key="2">
    <source>
        <dbReference type="ARBA" id="ARBA00004651"/>
    </source>
</evidence>
<dbReference type="InterPro" id="IPR026046">
    <property type="entry name" value="UBIAD1"/>
</dbReference>
<dbReference type="EnsemblBacteria" id="AAM04229">
    <property type="protein sequence ID" value="AAM04229"/>
    <property type="gene ID" value="MA_0790"/>
</dbReference>
<protein>
    <submittedName>
        <fullName evidence="11">4-hydroxybenzoate octaprenyltransferase</fullName>
    </submittedName>
</protein>
<dbReference type="InParanoid" id="Q8TSK6"/>
<keyword evidence="7 10" id="KW-0812">Transmembrane</keyword>
<dbReference type="InterPro" id="IPR039653">
    <property type="entry name" value="Prenyltransferase"/>
</dbReference>
<dbReference type="GO" id="GO:0009234">
    <property type="term" value="P:menaquinone biosynthetic process"/>
    <property type="evidence" value="ECO:0007669"/>
    <property type="project" value="UniProtKB-UniPathway"/>
</dbReference>
<name>Q8TSK6_METAC</name>
<keyword evidence="8 10" id="KW-1133">Transmembrane helix</keyword>
<comment type="cofactor">
    <cofactor evidence="1">
        <name>Mg(2+)</name>
        <dbReference type="ChEBI" id="CHEBI:18420"/>
    </cofactor>
</comment>
<evidence type="ECO:0000256" key="10">
    <source>
        <dbReference type="SAM" id="Phobius"/>
    </source>
</evidence>
<dbReference type="CDD" id="cd13962">
    <property type="entry name" value="PT_UbiA_UBIAD1"/>
    <property type="match status" value="1"/>
</dbReference>
<dbReference type="PANTHER" id="PTHR11048:SF28">
    <property type="entry name" value="4-HYDROXYBENZOATE POLYPRENYLTRANSFERASE, MITOCHONDRIAL"/>
    <property type="match status" value="1"/>
</dbReference>
<dbReference type="GO" id="GO:0005886">
    <property type="term" value="C:plasma membrane"/>
    <property type="evidence" value="ECO:0000318"/>
    <property type="project" value="GO_Central"/>
</dbReference>
<evidence type="ECO:0000256" key="6">
    <source>
        <dbReference type="ARBA" id="ARBA00022679"/>
    </source>
</evidence>
<evidence type="ECO:0000256" key="5">
    <source>
        <dbReference type="ARBA" id="ARBA00022428"/>
    </source>
</evidence>
<organism evidence="11 12">
    <name type="scientific">Methanosarcina acetivorans (strain ATCC 35395 / DSM 2834 / JCM 12185 / C2A)</name>
    <dbReference type="NCBI Taxonomy" id="188937"/>
    <lineage>
        <taxon>Archaea</taxon>
        <taxon>Methanobacteriati</taxon>
        <taxon>Methanobacteriota</taxon>
        <taxon>Stenosarchaea group</taxon>
        <taxon>Methanomicrobia</taxon>
        <taxon>Methanosarcinales</taxon>
        <taxon>Methanosarcinaceae</taxon>
        <taxon>Methanosarcina</taxon>
    </lineage>
</organism>
<evidence type="ECO:0000256" key="3">
    <source>
        <dbReference type="ARBA" id="ARBA00004863"/>
    </source>
</evidence>
<feature type="transmembrane region" description="Helical" evidence="10">
    <location>
        <begin position="235"/>
        <end position="255"/>
    </location>
</feature>
<dbReference type="PhylomeDB" id="Q8TSK6"/>
<feature type="transmembrane region" description="Helical" evidence="10">
    <location>
        <begin position="293"/>
        <end position="312"/>
    </location>
</feature>
<dbReference type="Pfam" id="PF01040">
    <property type="entry name" value="UbiA"/>
    <property type="match status" value="1"/>
</dbReference>
<evidence type="ECO:0000313" key="11">
    <source>
        <dbReference type="EMBL" id="AAM04229.1"/>
    </source>
</evidence>
<dbReference type="GO" id="GO:0016740">
    <property type="term" value="F:transferase activity"/>
    <property type="evidence" value="ECO:0000318"/>
    <property type="project" value="GO_Central"/>
</dbReference>
<dbReference type="AlphaFoldDB" id="Q8TSK6"/>
<dbReference type="HOGENOM" id="CLU_063608_0_0_2"/>
<dbReference type="Gene3D" id="1.20.120.1780">
    <property type="entry name" value="UbiA prenyltransferase"/>
    <property type="match status" value="1"/>
</dbReference>
<dbReference type="Proteomes" id="UP000002487">
    <property type="component" value="Chromosome"/>
</dbReference>
<sequence>MEWFPLFITIVTEAKKMKETLKAYIDLTRVHFLPAWPLIFCSGLVLAFANYGGFSWALILKAALIGLLGFEAGFVLNDYVDRNRDKLDVENTMTRYWRLFKERPIPSGKISSKNAFWLFILLVGVTSALIFTLPYPNSLYVFVIMLYSYGIEAFYQVKKRDQKYPVAQLLGRTDFTLFPAAGYLCYGQPDMTVLLYMVFFYPWTMAHLGLNDFIDLENDRARGMKSIAVLYGSKGAMYWVTGFTVLHFLAAIFFLRELGTIALYGFLAGFVLLAGSNLYLWKEKSQDAGMKILPVYHMTLVIYSVSIILDFMY</sequence>
<comment type="similarity">
    <text evidence="4">Belongs to the UbiA prenyltransferase family.</text>
</comment>
<dbReference type="UniPathway" id="UPA00079"/>
<reference evidence="11 12" key="1">
    <citation type="journal article" date="2002" name="Genome Res.">
        <title>The genome of Methanosarcina acetivorans reveals extensive metabolic and physiological diversity.</title>
        <authorList>
            <person name="Galagan J.E."/>
            <person name="Nusbaum C."/>
            <person name="Roy A."/>
            <person name="Endrizzi M.G."/>
            <person name="Macdonald P."/>
            <person name="FitzHugh W."/>
            <person name="Calvo S."/>
            <person name="Engels R."/>
            <person name="Smirnov S."/>
            <person name="Atnoor D."/>
            <person name="Brown A."/>
            <person name="Allen N."/>
            <person name="Naylor J."/>
            <person name="Stange-Thomann N."/>
            <person name="DeArellano K."/>
            <person name="Johnson R."/>
            <person name="Linton L."/>
            <person name="McEwan P."/>
            <person name="McKernan K."/>
            <person name="Talamas J."/>
            <person name="Tirrell A."/>
            <person name="Ye W."/>
            <person name="Zimmer A."/>
            <person name="Barber R.D."/>
            <person name="Cann I."/>
            <person name="Graham D.E."/>
            <person name="Grahame D.A."/>
            <person name="Guss A."/>
            <person name="Hedderich R."/>
            <person name="Ingram-Smith C."/>
            <person name="Kuettner C.H."/>
            <person name="Krzycki J.A."/>
            <person name="Leigh J.A."/>
            <person name="Li W."/>
            <person name="Liu J."/>
            <person name="Mukhopadhyay B."/>
            <person name="Reeve J.N."/>
            <person name="Smith K."/>
            <person name="Springer T.A."/>
            <person name="Umayam L.A."/>
            <person name="White O."/>
            <person name="White R.H."/>
            <person name="de Macario E.C."/>
            <person name="Ferry J.G."/>
            <person name="Jarrell K.F."/>
            <person name="Jing H."/>
            <person name="Macario A.J.L."/>
            <person name="Paulsen I."/>
            <person name="Pritchett M."/>
            <person name="Sowers K.R."/>
            <person name="Swanson R.V."/>
            <person name="Zinder S.H."/>
            <person name="Lander E."/>
            <person name="Metcalf W.W."/>
            <person name="Birren B."/>
        </authorList>
    </citation>
    <scope>NUCLEOTIDE SEQUENCE [LARGE SCALE GENOMIC DNA]</scope>
    <source>
        <strain evidence="12">ATCC 35395 / DSM 2834 / JCM 12185 / C2A</strain>
    </source>
</reference>
<keyword evidence="9 10" id="KW-0472">Membrane</keyword>
<dbReference type="InterPro" id="IPR044878">
    <property type="entry name" value="UbiA_sf"/>
</dbReference>
<feature type="transmembrane region" description="Helical" evidence="10">
    <location>
        <begin position="115"/>
        <end position="133"/>
    </location>
</feature>
<feature type="transmembrane region" description="Helical" evidence="10">
    <location>
        <begin position="193"/>
        <end position="214"/>
    </location>
</feature>
<feature type="transmembrane region" description="Helical" evidence="10">
    <location>
        <begin position="30"/>
        <end position="49"/>
    </location>
</feature>
<proteinExistence type="inferred from homology"/>
<gene>
    <name evidence="11" type="primary">ubiA</name>
    <name evidence="11" type="ordered locus">MA_0790</name>
</gene>
<evidence type="ECO:0000256" key="4">
    <source>
        <dbReference type="ARBA" id="ARBA00005985"/>
    </source>
</evidence>